<name>A0ABP8GT03_9SPHI</name>
<comment type="caution">
    <text evidence="2">The sequence shown here is derived from an EMBL/GenBank/DDBJ whole genome shotgun (WGS) entry which is preliminary data.</text>
</comment>
<dbReference type="EMBL" id="BAABFT010000009">
    <property type="protein sequence ID" value="GAA4329526.1"/>
    <property type="molecule type" value="Genomic_DNA"/>
</dbReference>
<organism evidence="2 3">
    <name type="scientific">Mucilaginibacter gynuensis</name>
    <dbReference type="NCBI Taxonomy" id="1302236"/>
    <lineage>
        <taxon>Bacteria</taxon>
        <taxon>Pseudomonadati</taxon>
        <taxon>Bacteroidota</taxon>
        <taxon>Sphingobacteriia</taxon>
        <taxon>Sphingobacteriales</taxon>
        <taxon>Sphingobacteriaceae</taxon>
        <taxon>Mucilaginibacter</taxon>
    </lineage>
</organism>
<accession>A0ABP8GT03</accession>
<evidence type="ECO:0000256" key="1">
    <source>
        <dbReference type="SAM" id="SignalP"/>
    </source>
</evidence>
<feature type="chain" id="PRO_5045235092" description="MipA/OmpV family protein" evidence="1">
    <location>
        <begin position="20"/>
        <end position="291"/>
    </location>
</feature>
<proteinExistence type="predicted"/>
<reference evidence="3" key="1">
    <citation type="journal article" date="2019" name="Int. J. Syst. Evol. Microbiol.">
        <title>The Global Catalogue of Microorganisms (GCM) 10K type strain sequencing project: providing services to taxonomists for standard genome sequencing and annotation.</title>
        <authorList>
            <consortium name="The Broad Institute Genomics Platform"/>
            <consortium name="The Broad Institute Genome Sequencing Center for Infectious Disease"/>
            <person name="Wu L."/>
            <person name="Ma J."/>
        </authorList>
    </citation>
    <scope>NUCLEOTIDE SEQUENCE [LARGE SCALE GENOMIC DNA]</scope>
    <source>
        <strain evidence="3">JCM 17705</strain>
    </source>
</reference>
<keyword evidence="3" id="KW-1185">Reference proteome</keyword>
<evidence type="ECO:0000313" key="2">
    <source>
        <dbReference type="EMBL" id="GAA4329526.1"/>
    </source>
</evidence>
<dbReference type="Proteomes" id="UP001500582">
    <property type="component" value="Unassembled WGS sequence"/>
</dbReference>
<evidence type="ECO:0000313" key="3">
    <source>
        <dbReference type="Proteomes" id="UP001500582"/>
    </source>
</evidence>
<protein>
    <recommendedName>
        <fullName evidence="4">MipA/OmpV family protein</fullName>
    </recommendedName>
</protein>
<gene>
    <name evidence="2" type="ORF">GCM10023149_34260</name>
</gene>
<keyword evidence="1" id="KW-0732">Signal</keyword>
<sequence length="291" mass="33227">MKHLGLLLLLTTFTVAANAAAEPSLFLKNTVRFAADSDTIIRKKSISVGVSYGNDAIFFGRTGPVKYPFITTDVIYNDKSGLFIYGSGLKVLGYDPLFDEIDLGGGYFYKFNKKFSGSISYTRFIFNNSARIIKSSASNDINFKNSYDWKFAKTSVVADFLFGKSHDFFLTLSQSKMIEPDWSIFSDNDYLTINPSFNVIFGTQNFVDKYSNDRFYRLNLASIYGTKGPPKDQDNGRFAVLNYYIKVPIAYNMPHYTIEAAYRYSIPVNVENMLMNKHASFFNLTFYYLFY</sequence>
<feature type="signal peptide" evidence="1">
    <location>
        <begin position="1"/>
        <end position="19"/>
    </location>
</feature>
<dbReference type="RefSeq" id="WP_345212358.1">
    <property type="nucleotide sequence ID" value="NZ_BAABFT010000009.1"/>
</dbReference>
<evidence type="ECO:0008006" key="4">
    <source>
        <dbReference type="Google" id="ProtNLM"/>
    </source>
</evidence>